<sequence>MRVTTAGWQEHIPVEHFEIGWIHSVEKEPWFEMYEVRDETLYLTGTRFKTYGAGVPSEGEIVPSEDGFVHMALNREVPELNIFASADVRTTLYTDRGELPLYDPGGERWSVSITHEEVPLWRLIGGAHHERN</sequence>
<evidence type="ECO:0008006" key="3">
    <source>
        <dbReference type="Google" id="ProtNLM"/>
    </source>
</evidence>
<protein>
    <recommendedName>
        <fullName evidence="3">DUF1850 domain-containing protein</fullName>
    </recommendedName>
</protein>
<reference evidence="1 2" key="1">
    <citation type="submission" date="2016-01" db="EMBL/GenBank/DDBJ databases">
        <title>Whole genome sequencing of Bhargavaea cecembensis T14.</title>
        <authorList>
            <person name="Hong K.W."/>
        </authorList>
    </citation>
    <scope>NUCLEOTIDE SEQUENCE [LARGE SCALE GENOMIC DNA]</scope>
    <source>
        <strain evidence="1 2">T14</strain>
    </source>
</reference>
<evidence type="ECO:0000313" key="1">
    <source>
        <dbReference type="EMBL" id="KZE39104.1"/>
    </source>
</evidence>
<proteinExistence type="predicted"/>
<organism evidence="1 2">
    <name type="scientific">Bhargavaea cecembensis</name>
    <dbReference type="NCBI Taxonomy" id="394098"/>
    <lineage>
        <taxon>Bacteria</taxon>
        <taxon>Bacillati</taxon>
        <taxon>Bacillota</taxon>
        <taxon>Bacilli</taxon>
        <taxon>Bacillales</taxon>
        <taxon>Caryophanaceae</taxon>
        <taxon>Bhargavaea</taxon>
    </lineage>
</organism>
<dbReference type="Proteomes" id="UP000076490">
    <property type="component" value="Unassembled WGS sequence"/>
</dbReference>
<dbReference type="EMBL" id="LQNT01000009">
    <property type="protein sequence ID" value="KZE39104.1"/>
    <property type="molecule type" value="Genomic_DNA"/>
</dbReference>
<gene>
    <name evidence="1" type="ORF">AV656_06610</name>
</gene>
<accession>A0A165H8K7</accession>
<evidence type="ECO:0000313" key="2">
    <source>
        <dbReference type="Proteomes" id="UP000076490"/>
    </source>
</evidence>
<comment type="caution">
    <text evidence="1">The sequence shown here is derived from an EMBL/GenBank/DDBJ whole genome shotgun (WGS) entry which is preliminary data.</text>
</comment>
<dbReference type="Pfam" id="PF08905">
    <property type="entry name" value="DUF1850"/>
    <property type="match status" value="1"/>
</dbReference>
<name>A0A165H8K7_9BACL</name>
<dbReference type="InterPro" id="IPR015001">
    <property type="entry name" value="DUF1850"/>
</dbReference>
<dbReference type="AlphaFoldDB" id="A0A165H8K7"/>